<dbReference type="Proteomes" id="UP000236754">
    <property type="component" value="Unassembled WGS sequence"/>
</dbReference>
<dbReference type="RefSeq" id="WP_103891056.1">
    <property type="nucleotide sequence ID" value="NZ_FNVU01000034.1"/>
</dbReference>
<feature type="domain" description="Hemerythrin-like" evidence="1">
    <location>
        <begin position="18"/>
        <end position="132"/>
    </location>
</feature>
<accession>A0A1H6EF44</accession>
<gene>
    <name evidence="2" type="ORF">SAMN05216223_13413</name>
</gene>
<protein>
    <submittedName>
        <fullName evidence="2">Hemerythrin HHE cation binding domain-containing protein</fullName>
    </submittedName>
</protein>
<dbReference type="EMBL" id="FNVU01000034">
    <property type="protein sequence ID" value="SEG95586.1"/>
    <property type="molecule type" value="Genomic_DNA"/>
</dbReference>
<reference evidence="2 3" key="1">
    <citation type="submission" date="2016-10" db="EMBL/GenBank/DDBJ databases">
        <authorList>
            <person name="de Groot N.N."/>
        </authorList>
    </citation>
    <scope>NUCLEOTIDE SEQUENCE [LARGE SCALE GENOMIC DNA]</scope>
    <source>
        <strain evidence="2 3">CGMCC 4.2023</strain>
    </source>
</reference>
<sequence>MNSPTDMGTSTPLPEGDVVALLLEQHTRIRELFSRVSAAQGDNKKEAFDALRALLAVHEAGEELVVRPAAKKAAGAREADARNAEEKEASEVLRKLEGMDVSSPEFDATLAEFEQAVDDHATHEEREEFPALISECSTDERQKMGARLRRAEHLAPTHPHPSAAGNPTMLALAGPFAAMMDKAKDAIGR</sequence>
<keyword evidence="3" id="KW-1185">Reference proteome</keyword>
<dbReference type="PANTHER" id="PTHR35585:SF1">
    <property type="entry name" value="HHE DOMAIN PROTEIN (AFU_ORTHOLOGUE AFUA_4G00730)"/>
    <property type="match status" value="1"/>
</dbReference>
<dbReference type="InterPro" id="IPR012312">
    <property type="entry name" value="Hemerythrin-like"/>
</dbReference>
<dbReference type="Gene3D" id="1.20.120.520">
    <property type="entry name" value="nmb1532 protein domain like"/>
    <property type="match status" value="1"/>
</dbReference>
<evidence type="ECO:0000313" key="2">
    <source>
        <dbReference type="EMBL" id="SEG95586.1"/>
    </source>
</evidence>
<dbReference type="Pfam" id="PF01814">
    <property type="entry name" value="Hemerythrin"/>
    <property type="match status" value="1"/>
</dbReference>
<dbReference type="AlphaFoldDB" id="A0A1H6EF44"/>
<dbReference type="PANTHER" id="PTHR35585">
    <property type="entry name" value="HHE DOMAIN PROTEIN (AFU_ORTHOLOGUE AFUA_4G00730)"/>
    <property type="match status" value="1"/>
</dbReference>
<proteinExistence type="predicted"/>
<dbReference type="CDD" id="cd12108">
    <property type="entry name" value="Hr-like"/>
    <property type="match status" value="1"/>
</dbReference>
<evidence type="ECO:0000259" key="1">
    <source>
        <dbReference type="Pfam" id="PF01814"/>
    </source>
</evidence>
<evidence type="ECO:0000313" key="3">
    <source>
        <dbReference type="Proteomes" id="UP000236754"/>
    </source>
</evidence>
<organism evidence="2 3">
    <name type="scientific">Actinacidiphila yanglinensis</name>
    <dbReference type="NCBI Taxonomy" id="310779"/>
    <lineage>
        <taxon>Bacteria</taxon>
        <taxon>Bacillati</taxon>
        <taxon>Actinomycetota</taxon>
        <taxon>Actinomycetes</taxon>
        <taxon>Kitasatosporales</taxon>
        <taxon>Streptomycetaceae</taxon>
        <taxon>Actinacidiphila</taxon>
    </lineage>
</organism>
<dbReference type="OrthoDB" id="3212362at2"/>
<name>A0A1H6EF44_9ACTN</name>